<evidence type="ECO:0000256" key="2">
    <source>
        <dbReference type="SAM" id="Phobius"/>
    </source>
</evidence>
<comment type="caution">
    <text evidence="5">The sequence shown here is derived from an EMBL/GenBank/DDBJ whole genome shotgun (WGS) entry which is preliminary data.</text>
</comment>
<dbReference type="EMBL" id="RBDX01000043">
    <property type="protein sequence ID" value="RKN03836.1"/>
    <property type="molecule type" value="Genomic_DNA"/>
</dbReference>
<feature type="transmembrane region" description="Helical" evidence="2">
    <location>
        <begin position="809"/>
        <end position="831"/>
    </location>
</feature>
<dbReference type="AlphaFoldDB" id="A0A3A9W8F7"/>
<feature type="compositionally biased region" description="Gly residues" evidence="1">
    <location>
        <begin position="220"/>
        <end position="231"/>
    </location>
</feature>
<dbReference type="OrthoDB" id="4320398at2"/>
<keyword evidence="2" id="KW-0812">Transmembrane</keyword>
<keyword evidence="2" id="KW-1133">Transmembrane helix</keyword>
<evidence type="ECO:0000313" key="5">
    <source>
        <dbReference type="EMBL" id="RKN03836.1"/>
    </source>
</evidence>
<gene>
    <name evidence="5" type="ORF">D7319_30400</name>
</gene>
<dbReference type="Pfam" id="PF13193">
    <property type="entry name" value="AMP-binding_C"/>
    <property type="match status" value="1"/>
</dbReference>
<feature type="compositionally biased region" description="Basic residues" evidence="1">
    <location>
        <begin position="235"/>
        <end position="247"/>
    </location>
</feature>
<dbReference type="InterPro" id="IPR050237">
    <property type="entry name" value="ATP-dep_AMP-bd_enzyme"/>
</dbReference>
<accession>A0A3A9W8F7</accession>
<dbReference type="GO" id="GO:0016877">
    <property type="term" value="F:ligase activity, forming carbon-sulfur bonds"/>
    <property type="evidence" value="ECO:0007669"/>
    <property type="project" value="UniProtKB-ARBA"/>
</dbReference>
<feature type="domain" description="AMP-binding enzyme C-terminal" evidence="4">
    <location>
        <begin position="654"/>
        <end position="733"/>
    </location>
</feature>
<evidence type="ECO:0000259" key="4">
    <source>
        <dbReference type="Pfam" id="PF13193"/>
    </source>
</evidence>
<dbReference type="Gene3D" id="3.30.300.30">
    <property type="match status" value="1"/>
</dbReference>
<dbReference type="InterPro" id="IPR045851">
    <property type="entry name" value="AMP-bd_C_sf"/>
</dbReference>
<dbReference type="PANTHER" id="PTHR43767:SF10">
    <property type="entry name" value="SURFACTIN SYNTHASE SUBUNIT 1"/>
    <property type="match status" value="1"/>
</dbReference>
<name>A0A3A9W8F7_9ACTN</name>
<dbReference type="InterPro" id="IPR042099">
    <property type="entry name" value="ANL_N_sf"/>
</dbReference>
<feature type="transmembrane region" description="Helical" evidence="2">
    <location>
        <begin position="767"/>
        <end position="789"/>
    </location>
</feature>
<feature type="region of interest" description="Disordered" evidence="1">
    <location>
        <begin position="507"/>
        <end position="528"/>
    </location>
</feature>
<protein>
    <recommendedName>
        <fullName evidence="7">AMP-dependent synthetase/ligase domain-containing protein</fullName>
    </recommendedName>
</protein>
<evidence type="ECO:0000313" key="6">
    <source>
        <dbReference type="Proteomes" id="UP000275024"/>
    </source>
</evidence>
<dbReference type="Proteomes" id="UP000275024">
    <property type="component" value="Unassembled WGS sequence"/>
</dbReference>
<feature type="region of interest" description="Disordered" evidence="1">
    <location>
        <begin position="207"/>
        <end position="265"/>
    </location>
</feature>
<dbReference type="Gene3D" id="3.40.50.12780">
    <property type="entry name" value="N-terminal domain of ligase-like"/>
    <property type="match status" value="1"/>
</dbReference>
<feature type="domain" description="AMP-dependent synthetase/ligase" evidence="3">
    <location>
        <begin position="276"/>
        <end position="603"/>
    </location>
</feature>
<sequence>MAGPGPGAPALLRLLARGEGLLRGARRLRRGSLRARPAARVAWRRCRAPSPGRLAAGMGFRCADAPTSRGSPGALSSPVRCAQRVASGGARARRAAALPRFLARGRGARCAGRTAFGGASEGALPGVVSSGAAWVTRRGRRWALPGRPGAPALPLLLAPGRGLLRGADRLRRGPLRARVVWRRCRTPSGPGPDPQRGAHRSRLMAAGANPAAPCRRQRGGWAGETTAGGGPRPTARPRARNPRRRRASNPAGGELLEESPNMPGGTEDATRIHHLFEAHARLAPERAAIQTETTDLTYGELDRAADALARRLRAAGLPDGATVAVRTDRVPDGLVAILGVLKAGGAYAVVDPHEKPAEAAGLLRRAAAVAVVTQRAHRARVDEGGRPVICLDDRARPAPIEAKVPANSAGRAALLFSAGTTSHRRALPATHRTLLAAHAAWAEVYGIEPDDRCLVTAPPDSAAFTGGWIRALCAGATLLLNVRPTGQGLSCTVLDTDPATAARLLARPRGAGGDHAKGGGRPAERDRPPRLVAVSGERLTLAEQVELEELLWTGARVINVYGPAEVAGCGTWFETGQLADPAPDPHAVSYLGRPMPGCGVRIRSGLVWLTPPGGGAAVPTGDLGRQRKGRPLEFRGRAAHRIKVGGGVVHPHEAELALAAHPRIRDAVIIGDTGPGGGRASYLVAHVEPASDARRVPGAAVLRQHLRARGIEERALPDTVVTTDALPRDRAGKVDRGALSLPAVPAAARASGGGKGVSIRDEDSRAVVGWFFVPVIAAVFAAIATDAIWPGSTDLTGVPGPWRQLFRALYVAEWAAFGAGVAFLLSGWPLLARQGKPLSLTVAAHVSLVWLMASWWPQDNAYRLAAKDDWPQQALLVYVFNVPLMIAAVVVAVFAVWRPPWRRDEEDHEERSARV</sequence>
<keyword evidence="2" id="KW-0472">Membrane</keyword>
<evidence type="ECO:0000256" key="1">
    <source>
        <dbReference type="SAM" id="MobiDB-lite"/>
    </source>
</evidence>
<organism evidence="5 6">
    <name type="scientific">Streptomyces radicis</name>
    <dbReference type="NCBI Taxonomy" id="1750517"/>
    <lineage>
        <taxon>Bacteria</taxon>
        <taxon>Bacillati</taxon>
        <taxon>Actinomycetota</taxon>
        <taxon>Actinomycetes</taxon>
        <taxon>Kitasatosporales</taxon>
        <taxon>Streptomycetaceae</taxon>
        <taxon>Streptomyces</taxon>
    </lineage>
</organism>
<dbReference type="InterPro" id="IPR025110">
    <property type="entry name" value="AMP-bd_C"/>
</dbReference>
<evidence type="ECO:0000259" key="3">
    <source>
        <dbReference type="Pfam" id="PF00501"/>
    </source>
</evidence>
<feature type="transmembrane region" description="Helical" evidence="2">
    <location>
        <begin position="876"/>
        <end position="897"/>
    </location>
</feature>
<dbReference type="PANTHER" id="PTHR43767">
    <property type="entry name" value="LONG-CHAIN-FATTY-ACID--COA LIGASE"/>
    <property type="match status" value="1"/>
</dbReference>
<feature type="compositionally biased region" description="Basic and acidic residues" evidence="1">
    <location>
        <begin position="512"/>
        <end position="528"/>
    </location>
</feature>
<dbReference type="Pfam" id="PF00501">
    <property type="entry name" value="AMP-binding"/>
    <property type="match status" value="1"/>
</dbReference>
<dbReference type="InterPro" id="IPR000873">
    <property type="entry name" value="AMP-dep_synth/lig_dom"/>
</dbReference>
<proteinExistence type="predicted"/>
<reference evidence="5 6" key="1">
    <citation type="submission" date="2018-09" db="EMBL/GenBank/DDBJ databases">
        <title>Streptomyces sp. nov. DS1-2, an endophytic actinomycete isolated from roots of Dendrobium scabrilingue.</title>
        <authorList>
            <person name="Kuncharoen N."/>
            <person name="Kudo T."/>
            <person name="Ohkuma M."/>
            <person name="Yuki M."/>
            <person name="Tanasupawat S."/>
        </authorList>
    </citation>
    <scope>NUCLEOTIDE SEQUENCE [LARGE SCALE GENOMIC DNA]</scope>
    <source>
        <strain evidence="5 6">AZ1-7</strain>
    </source>
</reference>
<evidence type="ECO:0008006" key="7">
    <source>
        <dbReference type="Google" id="ProtNLM"/>
    </source>
</evidence>
<dbReference type="SUPFAM" id="SSF56801">
    <property type="entry name" value="Acetyl-CoA synthetase-like"/>
    <property type="match status" value="1"/>
</dbReference>